<dbReference type="RefSeq" id="WP_157461322.1">
    <property type="nucleotide sequence ID" value="NZ_WQLB01000041.1"/>
</dbReference>
<protein>
    <submittedName>
        <fullName evidence="2">DUF3995 domain-containing protein</fullName>
    </submittedName>
</protein>
<feature type="transmembrane region" description="Helical" evidence="1">
    <location>
        <begin position="113"/>
        <end position="136"/>
    </location>
</feature>
<keyword evidence="1" id="KW-0472">Membrane</keyword>
<proteinExistence type="predicted"/>
<reference evidence="2 3" key="1">
    <citation type="submission" date="2019-12" db="EMBL/GenBank/DDBJ databases">
        <title>Deinococcus sp. HMF7620 Genome sequencing and assembly.</title>
        <authorList>
            <person name="Kang H."/>
            <person name="Kim H."/>
            <person name="Joh K."/>
        </authorList>
    </citation>
    <scope>NUCLEOTIDE SEQUENCE [LARGE SCALE GENOMIC DNA]</scope>
    <source>
        <strain evidence="2 3">HMF7620</strain>
    </source>
</reference>
<accession>A0A7C9M4H6</accession>
<keyword evidence="1" id="KW-1133">Transmembrane helix</keyword>
<feature type="transmembrane region" description="Helical" evidence="1">
    <location>
        <begin position="79"/>
        <end position="101"/>
    </location>
</feature>
<dbReference type="Pfam" id="PF13160">
    <property type="entry name" value="DUF3995"/>
    <property type="match status" value="1"/>
</dbReference>
<dbReference type="EMBL" id="WQLB01000041">
    <property type="protein sequence ID" value="MVN89062.1"/>
    <property type="molecule type" value="Genomic_DNA"/>
</dbReference>
<dbReference type="Proteomes" id="UP000483286">
    <property type="component" value="Unassembled WGS sequence"/>
</dbReference>
<evidence type="ECO:0000313" key="2">
    <source>
        <dbReference type="EMBL" id="MVN89062.1"/>
    </source>
</evidence>
<evidence type="ECO:0000256" key="1">
    <source>
        <dbReference type="SAM" id="Phobius"/>
    </source>
</evidence>
<feature type="transmembrane region" description="Helical" evidence="1">
    <location>
        <begin position="6"/>
        <end position="29"/>
    </location>
</feature>
<gene>
    <name evidence="2" type="ORF">GO986_20180</name>
</gene>
<comment type="caution">
    <text evidence="2">The sequence shown here is derived from an EMBL/GenBank/DDBJ whole genome shotgun (WGS) entry which is preliminary data.</text>
</comment>
<evidence type="ECO:0000313" key="3">
    <source>
        <dbReference type="Proteomes" id="UP000483286"/>
    </source>
</evidence>
<sequence length="137" mass="13895">MNAEPGGLVAGVLVLVAGLHVLWGLGFFWPARDAGHLARMVIGGRNARDLPPPVACLGVAAALLLAAALVWLAPQGAPLVRLGAGAVGGVLLLRGAGGFFMPLLAPQFGTQPFAWLNTWAYSPLCLLLGGAILAGLV</sequence>
<dbReference type="InterPro" id="IPR025058">
    <property type="entry name" value="DUF3995"/>
</dbReference>
<keyword evidence="1" id="KW-0812">Transmembrane</keyword>
<organism evidence="2 3">
    <name type="scientific">Deinococcus arboris</name>
    <dbReference type="NCBI Taxonomy" id="2682977"/>
    <lineage>
        <taxon>Bacteria</taxon>
        <taxon>Thermotogati</taxon>
        <taxon>Deinococcota</taxon>
        <taxon>Deinococci</taxon>
        <taxon>Deinococcales</taxon>
        <taxon>Deinococcaceae</taxon>
        <taxon>Deinococcus</taxon>
    </lineage>
</organism>
<keyword evidence="3" id="KW-1185">Reference proteome</keyword>
<feature type="transmembrane region" description="Helical" evidence="1">
    <location>
        <begin position="50"/>
        <end position="73"/>
    </location>
</feature>
<dbReference type="AlphaFoldDB" id="A0A7C9M4H6"/>
<name>A0A7C9M4H6_9DEIO</name>